<reference evidence="2" key="2">
    <citation type="submission" date="2020-09" db="EMBL/GenBank/DDBJ databases">
        <authorList>
            <person name="Sun Q."/>
            <person name="Ohkuma M."/>
        </authorList>
    </citation>
    <scope>NUCLEOTIDE SEQUENCE</scope>
    <source>
        <strain evidence="2">JCM 4490</strain>
    </source>
</reference>
<feature type="region of interest" description="Disordered" evidence="1">
    <location>
        <begin position="325"/>
        <end position="350"/>
    </location>
</feature>
<dbReference type="RefSeq" id="WP_229816261.1">
    <property type="nucleotide sequence ID" value="NZ_BMUE01000012.1"/>
</dbReference>
<gene>
    <name evidence="2" type="ORF">GCM10010503_51300</name>
</gene>
<evidence type="ECO:0000313" key="3">
    <source>
        <dbReference type="Proteomes" id="UP000620224"/>
    </source>
</evidence>
<reference evidence="2" key="1">
    <citation type="journal article" date="2014" name="Int. J. Syst. Evol. Microbiol.">
        <title>Complete genome sequence of Corynebacterium casei LMG S-19264T (=DSM 44701T), isolated from a smear-ripened cheese.</title>
        <authorList>
            <consortium name="US DOE Joint Genome Institute (JGI-PGF)"/>
            <person name="Walter F."/>
            <person name="Albersmeier A."/>
            <person name="Kalinowski J."/>
            <person name="Ruckert C."/>
        </authorList>
    </citation>
    <scope>NUCLEOTIDE SEQUENCE</scope>
    <source>
        <strain evidence="2">JCM 4490</strain>
    </source>
</reference>
<evidence type="ECO:0008006" key="4">
    <source>
        <dbReference type="Google" id="ProtNLM"/>
    </source>
</evidence>
<accession>A0A918JCM2</accession>
<dbReference type="EMBL" id="BMUE01000012">
    <property type="protein sequence ID" value="GGW67791.1"/>
    <property type="molecule type" value="Genomic_DNA"/>
</dbReference>
<protein>
    <recommendedName>
        <fullName evidence="4">DUF4034 domain-containing protein</fullName>
    </recommendedName>
</protein>
<sequence>MVDTMALLPSFIRPTRMTKRATRPAGRPAAGDDAVLDAPDDRLSPALVAAARGEYAAAAELLAATRAAGAWEERDRYVRRLAAFAHSRPEWFEKWRLAAPDDPGVLLLGAQLAVDRVWSSPARAELLREVSPLITAAARADDRDPVPWRIALDHARGSRAGHRYFEELWEAAVRRAPHHYGCHVAALQYLATFWHGSHRECFDFADRAAQDAPADSLVQALPARAAFGYLTDGCGPVLPRALLEGAADRAAELSARLPAADPWPAGVRNKLLYVLVRLGRWEDARGQVRLIGPYATSFPWERFSDDPLGHFLRLREHLLTAGPRPVPATLIPAPGNAAGGHRGHGRAGDH</sequence>
<keyword evidence="3" id="KW-1185">Reference proteome</keyword>
<comment type="caution">
    <text evidence="2">The sequence shown here is derived from an EMBL/GenBank/DDBJ whole genome shotgun (WGS) entry which is preliminary data.</text>
</comment>
<name>A0A918JCM2_9ACTN</name>
<feature type="compositionally biased region" description="Basic residues" evidence="1">
    <location>
        <begin position="341"/>
        <end position="350"/>
    </location>
</feature>
<evidence type="ECO:0000256" key="1">
    <source>
        <dbReference type="SAM" id="MobiDB-lite"/>
    </source>
</evidence>
<organism evidence="2 3">
    <name type="scientific">Streptomyces lucensis JCM 4490</name>
    <dbReference type="NCBI Taxonomy" id="1306176"/>
    <lineage>
        <taxon>Bacteria</taxon>
        <taxon>Bacillati</taxon>
        <taxon>Actinomycetota</taxon>
        <taxon>Actinomycetes</taxon>
        <taxon>Kitasatosporales</taxon>
        <taxon>Streptomycetaceae</taxon>
        <taxon>Streptomyces</taxon>
    </lineage>
</organism>
<proteinExistence type="predicted"/>
<dbReference type="Proteomes" id="UP000620224">
    <property type="component" value="Unassembled WGS sequence"/>
</dbReference>
<dbReference type="AlphaFoldDB" id="A0A918JCM2"/>
<evidence type="ECO:0000313" key="2">
    <source>
        <dbReference type="EMBL" id="GGW67791.1"/>
    </source>
</evidence>